<sequence>MFNKMILAGAVIMALAGTAQAADSVDLNVKGTLVNGSCTPSLENGGVVDFGHIPLGNLSKTETNSLGQKKIVLTITCDSEMPVAFDVKDNRSESMVDLTVNSAFYNGSNCTAGSNKFGLGKTAENVNIGAYCVGINVPEATIDGTSGDVIYKNLGNAANDWSKTGDGSVRNFSPDDRYLTIADAGTVIPKAGKNFTFPLIVTAAIQGTDVLAITDNTNLDGSATISLVYI</sequence>
<dbReference type="EMBL" id="JABTXY010000023">
    <property type="protein sequence ID" value="NYV42296.1"/>
    <property type="molecule type" value="Genomic_DNA"/>
</dbReference>
<dbReference type="InterPro" id="IPR010546">
    <property type="entry name" value="DUF1120"/>
</dbReference>
<comment type="caution">
    <text evidence="2">The sequence shown here is derived from an EMBL/GenBank/DDBJ whole genome shotgun (WGS) entry which is preliminary data.</text>
</comment>
<dbReference type="AlphaFoldDB" id="A0A853H2G5"/>
<organism evidence="2 3">
    <name type="scientific">Cronobacter sakazakii</name>
    <name type="common">Enterobacter sakazakii</name>
    <dbReference type="NCBI Taxonomy" id="28141"/>
    <lineage>
        <taxon>Bacteria</taxon>
        <taxon>Pseudomonadati</taxon>
        <taxon>Pseudomonadota</taxon>
        <taxon>Gammaproteobacteria</taxon>
        <taxon>Enterobacterales</taxon>
        <taxon>Enterobacteriaceae</taxon>
        <taxon>Cronobacter</taxon>
    </lineage>
</organism>
<name>A0A853H2G5_CROSK</name>
<evidence type="ECO:0000256" key="1">
    <source>
        <dbReference type="SAM" id="SignalP"/>
    </source>
</evidence>
<evidence type="ECO:0000313" key="2">
    <source>
        <dbReference type="EMBL" id="NYV42296.1"/>
    </source>
</evidence>
<protein>
    <submittedName>
        <fullName evidence="2">DUF1120 domain-containing protein</fullName>
    </submittedName>
</protein>
<proteinExistence type="predicted"/>
<accession>A0A853H2G5</accession>
<dbReference type="GeneID" id="56732178"/>
<gene>
    <name evidence="2" type="ORF">HRR37_07890</name>
</gene>
<feature type="signal peptide" evidence="1">
    <location>
        <begin position="1"/>
        <end position="21"/>
    </location>
</feature>
<evidence type="ECO:0000313" key="3">
    <source>
        <dbReference type="Proteomes" id="UP000548673"/>
    </source>
</evidence>
<keyword evidence="1" id="KW-0732">Signal</keyword>
<dbReference type="Pfam" id="PF06551">
    <property type="entry name" value="DUF1120"/>
    <property type="match status" value="1"/>
</dbReference>
<reference evidence="2 3" key="1">
    <citation type="submission" date="2020-05" db="EMBL/GenBank/DDBJ databases">
        <title>The draft genome of Cronobacter sakazakii strain 145005.</title>
        <authorList>
            <person name="Yang J."/>
            <person name="Liu L."/>
            <person name="Feng Y."/>
            <person name="Zong Z."/>
        </authorList>
    </citation>
    <scope>NUCLEOTIDE SEQUENCE [LARGE SCALE GENOMIC DNA]</scope>
    <source>
        <strain evidence="2 3">145005</strain>
    </source>
</reference>
<dbReference type="RefSeq" id="WP_075200203.1">
    <property type="nucleotide sequence ID" value="NZ_CP027107.1"/>
</dbReference>
<feature type="chain" id="PRO_5041102499" evidence="1">
    <location>
        <begin position="22"/>
        <end position="230"/>
    </location>
</feature>
<dbReference type="Proteomes" id="UP000548673">
    <property type="component" value="Unassembled WGS sequence"/>
</dbReference>